<dbReference type="NCBIfam" id="TIGR00254">
    <property type="entry name" value="GGDEF"/>
    <property type="match status" value="1"/>
</dbReference>
<dbReference type="Pfam" id="PF00072">
    <property type="entry name" value="Response_reg"/>
    <property type="match status" value="1"/>
</dbReference>
<dbReference type="InterPro" id="IPR011006">
    <property type="entry name" value="CheY-like_superfamily"/>
</dbReference>
<keyword evidence="4" id="KW-0804">Transcription</keyword>
<dbReference type="InterPro" id="IPR001789">
    <property type="entry name" value="Sig_transdc_resp-reg_receiver"/>
</dbReference>
<dbReference type="PANTHER" id="PTHR48111:SF4">
    <property type="entry name" value="DNA-BINDING DUAL TRANSCRIPTIONAL REGULATOR OMPR"/>
    <property type="match status" value="1"/>
</dbReference>
<evidence type="ECO:0000256" key="2">
    <source>
        <dbReference type="ARBA" id="ARBA00023015"/>
    </source>
</evidence>
<dbReference type="CDD" id="cd01949">
    <property type="entry name" value="GGDEF"/>
    <property type="match status" value="1"/>
</dbReference>
<dbReference type="SMART" id="SM00448">
    <property type="entry name" value="REC"/>
    <property type="match status" value="1"/>
</dbReference>
<dbReference type="STRING" id="765420.OSCT_1731"/>
<dbReference type="AlphaFoldDB" id="E1IEI0"/>
<evidence type="ECO:0000259" key="6">
    <source>
        <dbReference type="PROSITE" id="PS50110"/>
    </source>
</evidence>
<feature type="domain" description="GGDEF" evidence="7">
    <location>
        <begin position="161"/>
        <end position="314"/>
    </location>
</feature>
<dbReference type="InterPro" id="IPR043128">
    <property type="entry name" value="Rev_trsase/Diguanyl_cyclase"/>
</dbReference>
<dbReference type="GO" id="GO:0032993">
    <property type="term" value="C:protein-DNA complex"/>
    <property type="evidence" value="ECO:0007669"/>
    <property type="project" value="TreeGrafter"/>
</dbReference>
<dbReference type="GO" id="GO:0000156">
    <property type="term" value="F:phosphorelay response regulator activity"/>
    <property type="evidence" value="ECO:0007669"/>
    <property type="project" value="TreeGrafter"/>
</dbReference>
<accession>E1IEI0</accession>
<dbReference type="Pfam" id="PF00990">
    <property type="entry name" value="GGDEF"/>
    <property type="match status" value="1"/>
</dbReference>
<dbReference type="PANTHER" id="PTHR48111">
    <property type="entry name" value="REGULATOR OF RPOS"/>
    <property type="match status" value="1"/>
</dbReference>
<keyword evidence="3" id="KW-0238">DNA-binding</keyword>
<dbReference type="InterPro" id="IPR039420">
    <property type="entry name" value="WalR-like"/>
</dbReference>
<dbReference type="SUPFAM" id="SSF52172">
    <property type="entry name" value="CheY-like"/>
    <property type="match status" value="1"/>
</dbReference>
<dbReference type="Proteomes" id="UP000054010">
    <property type="component" value="Unassembled WGS sequence"/>
</dbReference>
<keyword evidence="2" id="KW-0805">Transcription regulation</keyword>
<dbReference type="HOGENOM" id="CLU_000445_11_7_0"/>
<organism evidence="8 9">
    <name type="scientific">Oscillochloris trichoides DG-6</name>
    <dbReference type="NCBI Taxonomy" id="765420"/>
    <lineage>
        <taxon>Bacteria</taxon>
        <taxon>Bacillati</taxon>
        <taxon>Chloroflexota</taxon>
        <taxon>Chloroflexia</taxon>
        <taxon>Chloroflexales</taxon>
        <taxon>Chloroflexineae</taxon>
        <taxon>Oscillochloridaceae</taxon>
        <taxon>Oscillochloris</taxon>
    </lineage>
</organism>
<dbReference type="PROSITE" id="PS50110">
    <property type="entry name" value="RESPONSE_REGULATORY"/>
    <property type="match status" value="1"/>
</dbReference>
<dbReference type="GO" id="GO:0000976">
    <property type="term" value="F:transcription cis-regulatory region binding"/>
    <property type="evidence" value="ECO:0007669"/>
    <property type="project" value="TreeGrafter"/>
</dbReference>
<dbReference type="SUPFAM" id="SSF55073">
    <property type="entry name" value="Nucleotide cyclase"/>
    <property type="match status" value="1"/>
</dbReference>
<dbReference type="Gene3D" id="3.30.70.270">
    <property type="match status" value="1"/>
</dbReference>
<comment type="caution">
    <text evidence="8">The sequence shown here is derived from an EMBL/GenBank/DDBJ whole genome shotgun (WGS) entry which is preliminary data.</text>
</comment>
<evidence type="ECO:0000256" key="1">
    <source>
        <dbReference type="ARBA" id="ARBA00022553"/>
    </source>
</evidence>
<dbReference type="Gene3D" id="6.10.250.690">
    <property type="match status" value="1"/>
</dbReference>
<protein>
    <submittedName>
        <fullName evidence="8">Response regulator receiver modulated diguanylate cyclase</fullName>
    </submittedName>
</protein>
<dbReference type="SMART" id="SM00267">
    <property type="entry name" value="GGDEF"/>
    <property type="match status" value="1"/>
</dbReference>
<name>E1IEI0_9CHLR</name>
<sequence length="321" mass="35829">MDSSDIPAANQTILIADDDESIRQVLMILLRSVGYRIELVGNGSDLIQRAQVIMPHLLLIDVMMPDMDGYEALRQLRNDTRTAHIPAIMLTARGEPKDLVHGFDSGADDYVIKPFNTVELIARVRSQLRRATRKPVRSPLTGLAGNVLIAEELRFRLRREEPFVLLYADLNNFKPFNDIYGFARGDRVIRLAADVIVACVARIGEHDFVGHIGGDDFAIITTPQHITPICRAILTDFGLQVQELYDPADLERGYLEGVDRHGIYRQFPITTFSIGGVTNRYEQFAGPDEIGQRAAEMKAQAKSLPYGSYVVDGEIENAFAS</sequence>
<evidence type="ECO:0000256" key="4">
    <source>
        <dbReference type="ARBA" id="ARBA00023163"/>
    </source>
</evidence>
<dbReference type="PROSITE" id="PS50887">
    <property type="entry name" value="GGDEF"/>
    <property type="match status" value="1"/>
</dbReference>
<dbReference type="OrthoDB" id="9813903at2"/>
<dbReference type="eggNOG" id="COG3706">
    <property type="taxonomic scope" value="Bacteria"/>
</dbReference>
<evidence type="ECO:0000256" key="5">
    <source>
        <dbReference type="PROSITE-ProRule" id="PRU00169"/>
    </source>
</evidence>
<keyword evidence="1 5" id="KW-0597">Phosphoprotein</keyword>
<dbReference type="InterPro" id="IPR029787">
    <property type="entry name" value="Nucleotide_cyclase"/>
</dbReference>
<evidence type="ECO:0000259" key="7">
    <source>
        <dbReference type="PROSITE" id="PS50887"/>
    </source>
</evidence>
<dbReference type="GO" id="GO:0005829">
    <property type="term" value="C:cytosol"/>
    <property type="evidence" value="ECO:0007669"/>
    <property type="project" value="TreeGrafter"/>
</dbReference>
<feature type="domain" description="Response regulatory" evidence="6">
    <location>
        <begin position="12"/>
        <end position="128"/>
    </location>
</feature>
<evidence type="ECO:0000313" key="8">
    <source>
        <dbReference type="EMBL" id="EFO80372.1"/>
    </source>
</evidence>
<dbReference type="Gene3D" id="3.40.50.2300">
    <property type="match status" value="1"/>
</dbReference>
<proteinExistence type="predicted"/>
<gene>
    <name evidence="8" type="ORF">OSCT_1731</name>
</gene>
<reference evidence="8 9" key="1">
    <citation type="journal article" date="2011" name="J. Bacteriol.">
        <title>Draft genome sequence of the anoxygenic filamentous phototrophic bacterium Oscillochloris trichoides subsp. DG-6.</title>
        <authorList>
            <person name="Kuznetsov B.B."/>
            <person name="Ivanovsky R.N."/>
            <person name="Keppen O.I."/>
            <person name="Sukhacheva M.V."/>
            <person name="Bumazhkin B.K."/>
            <person name="Patutina E.O."/>
            <person name="Beletsky A.V."/>
            <person name="Mardanov A.V."/>
            <person name="Baslerov R.V."/>
            <person name="Panteleeva A.N."/>
            <person name="Kolganova T.V."/>
            <person name="Ravin N.V."/>
            <person name="Skryabin K.G."/>
        </authorList>
    </citation>
    <scope>NUCLEOTIDE SEQUENCE [LARGE SCALE GENOMIC DNA]</scope>
    <source>
        <strain evidence="8 9">DG-6</strain>
    </source>
</reference>
<dbReference type="InterPro" id="IPR000160">
    <property type="entry name" value="GGDEF_dom"/>
</dbReference>
<keyword evidence="9" id="KW-1185">Reference proteome</keyword>
<evidence type="ECO:0000256" key="3">
    <source>
        <dbReference type="ARBA" id="ARBA00023125"/>
    </source>
</evidence>
<evidence type="ECO:0000313" key="9">
    <source>
        <dbReference type="Proteomes" id="UP000054010"/>
    </source>
</evidence>
<dbReference type="EMBL" id="ADVR01000053">
    <property type="protein sequence ID" value="EFO80372.1"/>
    <property type="molecule type" value="Genomic_DNA"/>
</dbReference>
<dbReference type="GO" id="GO:0006355">
    <property type="term" value="P:regulation of DNA-templated transcription"/>
    <property type="evidence" value="ECO:0007669"/>
    <property type="project" value="TreeGrafter"/>
</dbReference>
<feature type="modified residue" description="4-aspartylphosphate" evidence="5">
    <location>
        <position position="61"/>
    </location>
</feature>